<proteinExistence type="predicted"/>
<evidence type="ECO:0000313" key="2">
    <source>
        <dbReference type="Proteomes" id="UP000322667"/>
    </source>
</evidence>
<organism evidence="1 2">
    <name type="scientific">Gossypium tomentosum</name>
    <name type="common">Hawaiian cotton</name>
    <name type="synonym">Gossypium sandvicense</name>
    <dbReference type="NCBI Taxonomy" id="34277"/>
    <lineage>
        <taxon>Eukaryota</taxon>
        <taxon>Viridiplantae</taxon>
        <taxon>Streptophyta</taxon>
        <taxon>Embryophyta</taxon>
        <taxon>Tracheophyta</taxon>
        <taxon>Spermatophyta</taxon>
        <taxon>Magnoliopsida</taxon>
        <taxon>eudicotyledons</taxon>
        <taxon>Gunneridae</taxon>
        <taxon>Pentapetalae</taxon>
        <taxon>rosids</taxon>
        <taxon>malvids</taxon>
        <taxon>Malvales</taxon>
        <taxon>Malvaceae</taxon>
        <taxon>Malvoideae</taxon>
        <taxon>Gossypium</taxon>
    </lineage>
</organism>
<accession>A0A5D2LLV3</accession>
<reference evidence="1 2" key="1">
    <citation type="submission" date="2019-07" db="EMBL/GenBank/DDBJ databases">
        <title>WGS assembly of Gossypium tomentosum.</title>
        <authorList>
            <person name="Chen Z.J."/>
            <person name="Sreedasyam A."/>
            <person name="Ando A."/>
            <person name="Song Q."/>
            <person name="De L."/>
            <person name="Hulse-Kemp A."/>
            <person name="Ding M."/>
            <person name="Ye W."/>
            <person name="Kirkbride R."/>
            <person name="Jenkins J."/>
            <person name="Plott C."/>
            <person name="Lovell J."/>
            <person name="Lin Y.-M."/>
            <person name="Vaughn R."/>
            <person name="Liu B."/>
            <person name="Li W."/>
            <person name="Simpson S."/>
            <person name="Scheffler B."/>
            <person name="Saski C."/>
            <person name="Grover C."/>
            <person name="Hu G."/>
            <person name="Conover J."/>
            <person name="Carlson J."/>
            <person name="Shu S."/>
            <person name="Boston L."/>
            <person name="Williams M."/>
            <person name="Peterson D."/>
            <person name="Mcgee K."/>
            <person name="Jones D."/>
            <person name="Wendel J."/>
            <person name="Stelly D."/>
            <person name="Grimwood J."/>
            <person name="Schmutz J."/>
        </authorList>
    </citation>
    <scope>NUCLEOTIDE SEQUENCE [LARGE SCALE GENOMIC DNA]</scope>
    <source>
        <strain evidence="1">7179.01</strain>
    </source>
</reference>
<dbReference type="EMBL" id="CM017625">
    <property type="protein sequence ID" value="TYH79634.1"/>
    <property type="molecule type" value="Genomic_DNA"/>
</dbReference>
<name>A0A5D2LLV3_GOSTO</name>
<gene>
    <name evidence="1" type="ORF">ES332_D03G077000v1</name>
</gene>
<dbReference type="Proteomes" id="UP000322667">
    <property type="component" value="Chromosome D03"/>
</dbReference>
<dbReference type="AlphaFoldDB" id="A0A5D2LLV3"/>
<protein>
    <submittedName>
        <fullName evidence="1">Uncharacterized protein</fullName>
    </submittedName>
</protein>
<keyword evidence="2" id="KW-1185">Reference proteome</keyword>
<sequence length="86" mass="9552">MDTASPTLKSLCCRSFPSNSHHRRPHIPPNTKVTHCLTTLVTPCRHNPPSSVTSHHCTPSLSHHQTPPFATLKSHRPNCLNQCHCS</sequence>
<evidence type="ECO:0000313" key="1">
    <source>
        <dbReference type="EMBL" id="TYH79634.1"/>
    </source>
</evidence>